<protein>
    <submittedName>
        <fullName evidence="1">Gag poly protein</fullName>
    </submittedName>
</protein>
<evidence type="ECO:0000313" key="2">
    <source>
        <dbReference type="Proteomes" id="UP001303115"/>
    </source>
</evidence>
<keyword evidence="2" id="KW-1185">Reference proteome</keyword>
<organism evidence="1 2">
    <name type="scientific">Parachaetomium inaequale</name>
    <dbReference type="NCBI Taxonomy" id="2588326"/>
    <lineage>
        <taxon>Eukaryota</taxon>
        <taxon>Fungi</taxon>
        <taxon>Dikarya</taxon>
        <taxon>Ascomycota</taxon>
        <taxon>Pezizomycotina</taxon>
        <taxon>Sordariomycetes</taxon>
        <taxon>Sordariomycetidae</taxon>
        <taxon>Sordariales</taxon>
        <taxon>Chaetomiaceae</taxon>
        <taxon>Parachaetomium</taxon>
    </lineage>
</organism>
<gene>
    <name evidence="1" type="ORF">C8A01DRAFT_11907</name>
</gene>
<dbReference type="Proteomes" id="UP001303115">
    <property type="component" value="Unassembled WGS sequence"/>
</dbReference>
<proteinExistence type="predicted"/>
<sequence>MTSLGALTTAFTAPASCAASTGIHIIGCGDRCIWWAEGPLNADDGCYPPRYNPSLSHYYSPGVCPAGYTPACTARLTAGQVTETVQTCCPTALGYRYRCVQPTWPWQSSLGCTVYMSDASSTYSFPTVTSIRDGRTVVTSTARTEVGIGAYGVEIRFQATDFGSSSSSGTMVSGRRGNGMPEVVDHCNWRL</sequence>
<reference evidence="2" key="1">
    <citation type="journal article" date="2023" name="Mol. Phylogenet. Evol.">
        <title>Genome-scale phylogeny and comparative genomics of the fungal order Sordariales.</title>
        <authorList>
            <person name="Hensen N."/>
            <person name="Bonometti L."/>
            <person name="Westerberg I."/>
            <person name="Brannstrom I.O."/>
            <person name="Guillou S."/>
            <person name="Cros-Aarteil S."/>
            <person name="Calhoun S."/>
            <person name="Haridas S."/>
            <person name="Kuo A."/>
            <person name="Mondo S."/>
            <person name="Pangilinan J."/>
            <person name="Riley R."/>
            <person name="LaButti K."/>
            <person name="Andreopoulos B."/>
            <person name="Lipzen A."/>
            <person name="Chen C."/>
            <person name="Yan M."/>
            <person name="Daum C."/>
            <person name="Ng V."/>
            <person name="Clum A."/>
            <person name="Steindorff A."/>
            <person name="Ohm R.A."/>
            <person name="Martin F."/>
            <person name="Silar P."/>
            <person name="Natvig D.O."/>
            <person name="Lalanne C."/>
            <person name="Gautier V."/>
            <person name="Ament-Velasquez S.L."/>
            <person name="Kruys A."/>
            <person name="Hutchinson M.I."/>
            <person name="Powell A.J."/>
            <person name="Barry K."/>
            <person name="Miller A.N."/>
            <person name="Grigoriev I.V."/>
            <person name="Debuchy R."/>
            <person name="Gladieux P."/>
            <person name="Hiltunen Thoren M."/>
            <person name="Johannesson H."/>
        </authorList>
    </citation>
    <scope>NUCLEOTIDE SEQUENCE [LARGE SCALE GENOMIC DNA]</scope>
    <source>
        <strain evidence="2">CBS 284.82</strain>
    </source>
</reference>
<accession>A0AAN6PPM3</accession>
<dbReference type="AlphaFoldDB" id="A0AAN6PPM3"/>
<comment type="caution">
    <text evidence="1">The sequence shown here is derived from an EMBL/GenBank/DDBJ whole genome shotgun (WGS) entry which is preliminary data.</text>
</comment>
<dbReference type="EMBL" id="MU854317">
    <property type="protein sequence ID" value="KAK4044672.1"/>
    <property type="molecule type" value="Genomic_DNA"/>
</dbReference>
<name>A0AAN6PPM3_9PEZI</name>
<evidence type="ECO:0000313" key="1">
    <source>
        <dbReference type="EMBL" id="KAK4044672.1"/>
    </source>
</evidence>